<evidence type="ECO:0000256" key="3">
    <source>
        <dbReference type="ARBA" id="ARBA00022670"/>
    </source>
</evidence>
<evidence type="ECO:0000256" key="4">
    <source>
        <dbReference type="ARBA" id="ARBA00022786"/>
    </source>
</evidence>
<gene>
    <name evidence="11" type="ORF">SteCoe_22441</name>
</gene>
<evidence type="ECO:0000259" key="9">
    <source>
        <dbReference type="PROSITE" id="PS50235"/>
    </source>
</evidence>
<keyword evidence="6 7" id="KW-0788">Thiol protease</keyword>
<dbReference type="InterPro" id="IPR028889">
    <property type="entry name" value="USP"/>
</dbReference>
<feature type="domain" description="DUSP" evidence="10">
    <location>
        <begin position="11"/>
        <end position="174"/>
    </location>
</feature>
<keyword evidence="3 7" id="KW-0645">Protease</keyword>
<dbReference type="Pfam" id="PF06337">
    <property type="entry name" value="DUSP"/>
    <property type="match status" value="1"/>
</dbReference>
<dbReference type="SUPFAM" id="SSF54001">
    <property type="entry name" value="Cysteine proteinases"/>
    <property type="match status" value="1"/>
</dbReference>
<dbReference type="InterPro" id="IPR050185">
    <property type="entry name" value="Ub_carboxyl-term_hydrolase"/>
</dbReference>
<feature type="region of interest" description="Disordered" evidence="8">
    <location>
        <begin position="53"/>
        <end position="102"/>
    </location>
</feature>
<dbReference type="InterPro" id="IPR006615">
    <property type="entry name" value="Pept_C19_DUSP"/>
</dbReference>
<evidence type="ECO:0000313" key="12">
    <source>
        <dbReference type="Proteomes" id="UP000187209"/>
    </source>
</evidence>
<keyword evidence="4 7" id="KW-0833">Ubl conjugation pathway</keyword>
<dbReference type="PROSITE" id="PS51283">
    <property type="entry name" value="DUSP"/>
    <property type="match status" value="1"/>
</dbReference>
<dbReference type="GO" id="GO:0006508">
    <property type="term" value="P:proteolysis"/>
    <property type="evidence" value="ECO:0007669"/>
    <property type="project" value="UniProtKB-KW"/>
</dbReference>
<evidence type="ECO:0000256" key="8">
    <source>
        <dbReference type="SAM" id="MobiDB-lite"/>
    </source>
</evidence>
<dbReference type="EC" id="3.4.19.12" evidence="7"/>
<name>A0A1R2BMC4_9CILI</name>
<dbReference type="PANTHER" id="PTHR21646">
    <property type="entry name" value="UBIQUITIN CARBOXYL-TERMINAL HYDROLASE"/>
    <property type="match status" value="1"/>
</dbReference>
<dbReference type="InterPro" id="IPR038765">
    <property type="entry name" value="Papain-like_cys_pep_sf"/>
</dbReference>
<dbReference type="EMBL" id="MPUH01000551">
    <property type="protein sequence ID" value="OMJ77878.1"/>
    <property type="molecule type" value="Genomic_DNA"/>
</dbReference>
<dbReference type="Pfam" id="PF00443">
    <property type="entry name" value="UCH"/>
    <property type="match status" value="1"/>
</dbReference>
<comment type="caution">
    <text evidence="11">The sequence shown here is derived from an EMBL/GenBank/DDBJ whole genome shotgun (WGS) entry which is preliminary data.</text>
</comment>
<evidence type="ECO:0000256" key="6">
    <source>
        <dbReference type="ARBA" id="ARBA00022807"/>
    </source>
</evidence>
<dbReference type="PANTHER" id="PTHR21646:SF24">
    <property type="entry name" value="UBIQUITIN CARBOXYL-TERMINAL HYDROLASE"/>
    <property type="match status" value="1"/>
</dbReference>
<dbReference type="GO" id="GO:0016579">
    <property type="term" value="P:protein deubiquitination"/>
    <property type="evidence" value="ECO:0007669"/>
    <property type="project" value="InterPro"/>
</dbReference>
<dbReference type="InterPro" id="IPR018200">
    <property type="entry name" value="USP_CS"/>
</dbReference>
<comment type="catalytic activity">
    <reaction evidence="1 7">
        <text>Thiol-dependent hydrolysis of ester, thioester, amide, peptide and isopeptide bonds formed by the C-terminal Gly of ubiquitin (a 76-residue protein attached to proteins as an intracellular targeting signal).</text>
        <dbReference type="EC" id="3.4.19.12"/>
    </reaction>
</comment>
<evidence type="ECO:0000256" key="5">
    <source>
        <dbReference type="ARBA" id="ARBA00022801"/>
    </source>
</evidence>
<evidence type="ECO:0000256" key="7">
    <source>
        <dbReference type="RuleBase" id="RU366025"/>
    </source>
</evidence>
<protein>
    <recommendedName>
        <fullName evidence="7">Ubiquitin carboxyl-terminal hydrolase</fullName>
        <ecNumber evidence="7">3.4.19.12</ecNumber>
    </recommendedName>
</protein>
<dbReference type="Gene3D" id="3.90.70.10">
    <property type="entry name" value="Cysteine proteinases"/>
    <property type="match status" value="2"/>
</dbReference>
<accession>A0A1R2BMC4</accession>
<dbReference type="GO" id="GO:0004843">
    <property type="term" value="F:cysteine-type deubiquitinase activity"/>
    <property type="evidence" value="ECO:0007669"/>
    <property type="project" value="UniProtKB-UniRule"/>
</dbReference>
<dbReference type="CDD" id="cd02674">
    <property type="entry name" value="Peptidase_C19R"/>
    <property type="match status" value="1"/>
</dbReference>
<evidence type="ECO:0000259" key="10">
    <source>
        <dbReference type="PROSITE" id="PS51283"/>
    </source>
</evidence>
<feature type="region of interest" description="Disordered" evidence="8">
    <location>
        <begin position="1"/>
        <end position="26"/>
    </location>
</feature>
<dbReference type="PROSITE" id="PS00972">
    <property type="entry name" value="USP_1"/>
    <property type="match status" value="1"/>
</dbReference>
<feature type="domain" description="USP" evidence="9">
    <location>
        <begin position="336"/>
        <end position="909"/>
    </location>
</feature>
<proteinExistence type="inferred from homology"/>
<keyword evidence="12" id="KW-1185">Reference proteome</keyword>
<evidence type="ECO:0000313" key="11">
    <source>
        <dbReference type="EMBL" id="OMJ77878.1"/>
    </source>
</evidence>
<dbReference type="OrthoDB" id="10263353at2759"/>
<dbReference type="SUPFAM" id="SSF143791">
    <property type="entry name" value="DUSP-like"/>
    <property type="match status" value="1"/>
</dbReference>
<feature type="compositionally biased region" description="Polar residues" evidence="8">
    <location>
        <begin position="83"/>
        <end position="100"/>
    </location>
</feature>
<keyword evidence="5 7" id="KW-0378">Hydrolase</keyword>
<dbReference type="InterPro" id="IPR035927">
    <property type="entry name" value="DUSP-like_sf"/>
</dbReference>
<sequence>MDKIEPSTVESWIQGQDDDVEKSFSSPKAGSVWYIISMKWLNKWREINNLKHDDMDLDDEPSPNLRDQSRESSNMDMDHRNGGPNSRENPPASETNSDIITDNPEESKTQLINSIPLGPVDSHDILDHNPSYEPQYIVKKGMRLSLDYEILPPKAWEYFKQSYGCLHEIKRYSIQVGRFETKVEINLKPVNMIIFDRNPQENSNEPKENSKSQNEIIIESLTFQVSIKMILSEFESYIKDTIKSRFSTLNKDFQIYLWKCDPEYNLTNFNKAIKQATKCFPGTQLKGNDEIQNLEIADSDVVICEVVSPNAPTSFKIISKQNFASSLSSSSKKGLTGLQNLGNTCFMNSGLQCLSNTHALTEYLLSGRFSHDINTKNRIGSGGKIINAYAQLIKEMWTGSSSSVSPWNLKKALGGFASQFIGYSQQDSQEMLSFLIDGIHEDLNQAPKPQPRDIEENGLSEVELAEKWWDKHKERNQSIIVDLMHGQYRSEVTCLECNRTSVAFDPFLMLTLPVPTKETMYKECVVINNELASQVRFEVPTLCKVRDLVKKLPNELKSENYFVGEYDPSNKDIRRLVTRNEQIDKHRDYYIFNYNPLPEDQAIIACNFSYKSANDNYGCGVTCGITRTFIVTISTLKDFHISIFSQIIQKIEEKSLNQDEIIERFHQAFPSFFLEKQDNLYNLTAYNPGRSPCVVCNKETCYGCKLPFSDEPLENYIKKIRDPCLFINIIAIGEKNKFVNKLNPLKYQKAQVSREEERRSSENRGLDLSDCIRQFEEVEELDEQNTIYCKTCKTHRRATKKMNLYKLPKYLIIHLKRFKRSGYMASKNGAQVDFPIENLIMSSHAGERVSYDLYAVSNHYGSMGGGHYTAYAKNVNGNWYDFNDSSVSLLRDKSSLTSSAAYVLFYKRSNL</sequence>
<dbReference type="PROSITE" id="PS50235">
    <property type="entry name" value="USP_3"/>
    <property type="match status" value="1"/>
</dbReference>
<evidence type="ECO:0000256" key="1">
    <source>
        <dbReference type="ARBA" id="ARBA00000707"/>
    </source>
</evidence>
<evidence type="ECO:0000256" key="2">
    <source>
        <dbReference type="ARBA" id="ARBA00009085"/>
    </source>
</evidence>
<dbReference type="InterPro" id="IPR001394">
    <property type="entry name" value="Peptidase_C19_UCH"/>
</dbReference>
<dbReference type="Gene3D" id="3.30.2230.10">
    <property type="entry name" value="DUSP-like"/>
    <property type="match status" value="1"/>
</dbReference>
<dbReference type="AlphaFoldDB" id="A0A1R2BMC4"/>
<reference evidence="11 12" key="1">
    <citation type="submission" date="2016-11" db="EMBL/GenBank/DDBJ databases">
        <title>The macronuclear genome of Stentor coeruleus: a giant cell with tiny introns.</title>
        <authorList>
            <person name="Slabodnick M."/>
            <person name="Ruby J.G."/>
            <person name="Reiff S.B."/>
            <person name="Swart E.C."/>
            <person name="Gosai S."/>
            <person name="Prabakaran S."/>
            <person name="Witkowska E."/>
            <person name="Larue G.E."/>
            <person name="Fisher S."/>
            <person name="Freeman R.M."/>
            <person name="Gunawardena J."/>
            <person name="Chu W."/>
            <person name="Stover N.A."/>
            <person name="Gregory B.D."/>
            <person name="Nowacki M."/>
            <person name="Derisi J."/>
            <person name="Roy S.W."/>
            <person name="Marshall W.F."/>
            <person name="Sood P."/>
        </authorList>
    </citation>
    <scope>NUCLEOTIDE SEQUENCE [LARGE SCALE GENOMIC DNA]</scope>
    <source>
        <strain evidence="11">WM001</strain>
    </source>
</reference>
<comment type="similarity">
    <text evidence="2 7">Belongs to the peptidase C19 family.</text>
</comment>
<dbReference type="Proteomes" id="UP000187209">
    <property type="component" value="Unassembled WGS sequence"/>
</dbReference>
<organism evidence="11 12">
    <name type="scientific">Stentor coeruleus</name>
    <dbReference type="NCBI Taxonomy" id="5963"/>
    <lineage>
        <taxon>Eukaryota</taxon>
        <taxon>Sar</taxon>
        <taxon>Alveolata</taxon>
        <taxon>Ciliophora</taxon>
        <taxon>Postciliodesmatophora</taxon>
        <taxon>Heterotrichea</taxon>
        <taxon>Heterotrichida</taxon>
        <taxon>Stentoridae</taxon>
        <taxon>Stentor</taxon>
    </lineage>
</organism>
<dbReference type="PROSITE" id="PS00973">
    <property type="entry name" value="USP_2"/>
    <property type="match status" value="1"/>
</dbReference>